<proteinExistence type="inferred from homology"/>
<evidence type="ECO:0000256" key="1">
    <source>
        <dbReference type="ARBA" id="ARBA00008791"/>
    </source>
</evidence>
<gene>
    <name evidence="3" type="ORF">VZC37_03385</name>
</gene>
<dbReference type="InterPro" id="IPR006016">
    <property type="entry name" value="UspA"/>
</dbReference>
<sequence length="283" mass="29853">MSHNLPIAVGVDGSPMSLAAVRWAARTAAVHDTSLDLIAASQAPRTPVIDHVVPTSYFRAARERHEHELTEAMRFVEKEAPGIEVRQHFEQKSSRNALLTWAARCATVVVGAPGHGRVAGALTGSVAGTVAAHASCPVAVIREEGTETETDRITVGYDGSVISQRAVEAAADEAFARGSTLTIVSAWDSSTLALHGDEHLPAVDLIANRLGDVAESVKSQMPKLDVTTEVIDGDANDALTDLSRSSDLVVMGSRGRGGFAGLLLGSRVQHVLRTAHCPLLIVH</sequence>
<protein>
    <submittedName>
        <fullName evidence="3">Universal stress protein</fullName>
    </submittedName>
</protein>
<keyword evidence="4" id="KW-1185">Reference proteome</keyword>
<dbReference type="CDD" id="cd00293">
    <property type="entry name" value="USP-like"/>
    <property type="match status" value="1"/>
</dbReference>
<accession>A0ABU7M8C7</accession>
<dbReference type="Proteomes" id="UP001347146">
    <property type="component" value="Unassembled WGS sequence"/>
</dbReference>
<dbReference type="PANTHER" id="PTHR46268">
    <property type="entry name" value="STRESS RESPONSE PROTEIN NHAX"/>
    <property type="match status" value="1"/>
</dbReference>
<dbReference type="PANTHER" id="PTHR46268:SF6">
    <property type="entry name" value="UNIVERSAL STRESS PROTEIN UP12"/>
    <property type="match status" value="1"/>
</dbReference>
<feature type="domain" description="UspA" evidence="2">
    <location>
        <begin position="7"/>
        <end position="142"/>
    </location>
</feature>
<dbReference type="EMBL" id="JAZDUF010000001">
    <property type="protein sequence ID" value="MEE3849355.1"/>
    <property type="molecule type" value="Genomic_DNA"/>
</dbReference>
<comment type="caution">
    <text evidence="3">The sequence shown here is derived from an EMBL/GenBank/DDBJ whole genome shotgun (WGS) entry which is preliminary data.</text>
</comment>
<reference evidence="3 4" key="1">
    <citation type="submission" date="2024-01" db="EMBL/GenBank/DDBJ databases">
        <title>Draft genome sequence of Gordonia sp. LSe1-13.</title>
        <authorList>
            <person name="Suphannarot A."/>
            <person name="Mingma R."/>
        </authorList>
    </citation>
    <scope>NUCLEOTIDE SEQUENCE [LARGE SCALE GENOMIC DNA]</scope>
    <source>
        <strain evidence="3 4">LSe1-13</strain>
    </source>
</reference>
<evidence type="ECO:0000313" key="3">
    <source>
        <dbReference type="EMBL" id="MEE3849355.1"/>
    </source>
</evidence>
<organism evidence="3 4">
    <name type="scientific">Gordonia sesuvii</name>
    <dbReference type="NCBI Taxonomy" id="3116777"/>
    <lineage>
        <taxon>Bacteria</taxon>
        <taxon>Bacillati</taxon>
        <taxon>Actinomycetota</taxon>
        <taxon>Actinomycetes</taxon>
        <taxon>Mycobacteriales</taxon>
        <taxon>Gordoniaceae</taxon>
        <taxon>Gordonia</taxon>
    </lineage>
</organism>
<evidence type="ECO:0000259" key="2">
    <source>
        <dbReference type="Pfam" id="PF00582"/>
    </source>
</evidence>
<comment type="similarity">
    <text evidence="1">Belongs to the universal stress protein A family.</text>
</comment>
<feature type="domain" description="UspA" evidence="2">
    <location>
        <begin position="151"/>
        <end position="283"/>
    </location>
</feature>
<dbReference type="Gene3D" id="3.40.50.620">
    <property type="entry name" value="HUPs"/>
    <property type="match status" value="2"/>
</dbReference>
<dbReference type="InterPro" id="IPR006015">
    <property type="entry name" value="Universal_stress_UspA"/>
</dbReference>
<dbReference type="SUPFAM" id="SSF52402">
    <property type="entry name" value="Adenine nucleotide alpha hydrolases-like"/>
    <property type="match status" value="2"/>
</dbReference>
<dbReference type="RefSeq" id="WP_330430990.1">
    <property type="nucleotide sequence ID" value="NZ_JAZDUF010000001.1"/>
</dbReference>
<dbReference type="PRINTS" id="PR01438">
    <property type="entry name" value="UNVRSLSTRESS"/>
</dbReference>
<evidence type="ECO:0000313" key="4">
    <source>
        <dbReference type="Proteomes" id="UP001347146"/>
    </source>
</evidence>
<name>A0ABU7M8C7_9ACTN</name>
<dbReference type="InterPro" id="IPR014729">
    <property type="entry name" value="Rossmann-like_a/b/a_fold"/>
</dbReference>
<dbReference type="Pfam" id="PF00582">
    <property type="entry name" value="Usp"/>
    <property type="match status" value="2"/>
</dbReference>